<dbReference type="AlphaFoldDB" id="A0AAN8NRQ0"/>
<dbReference type="PROSITE" id="PS51257">
    <property type="entry name" value="PROKAR_LIPOPROTEIN"/>
    <property type="match status" value="1"/>
</dbReference>
<sequence>MGPYNRKIVLGLVLVQIISASCGVSTPREAEEPENEVEKGLKMLYNAYQKCGETEDMFSCMKVKAVRFADRALKINNIPIFEGMTVIRTEEQGGRSLNLPELNENELPQDPVKRQETLDDMLIDRVTRFLRTHSLQFDLPKFMDDSNKSEVEEGWYLSDVFLKNLYFSKKSDPQRSRMEVLRIRTLGITEEKQDNPVEGCRKATETATPLFS</sequence>
<dbReference type="PANTHER" id="PTHR21879:SF14">
    <property type="entry name" value="OSIRIS 8"/>
    <property type="match status" value="1"/>
</dbReference>
<evidence type="ECO:0000256" key="1">
    <source>
        <dbReference type="SAM" id="SignalP"/>
    </source>
</evidence>
<evidence type="ECO:0000313" key="3">
    <source>
        <dbReference type="Proteomes" id="UP001372834"/>
    </source>
</evidence>
<reference evidence="2 3" key="1">
    <citation type="submission" date="2023-10" db="EMBL/GenBank/DDBJ databases">
        <title>Genomes of two closely related lineages of the louse Polyplax serrata with different host specificities.</title>
        <authorList>
            <person name="Martinu J."/>
            <person name="Tarabai H."/>
            <person name="Stefka J."/>
            <person name="Hypsa V."/>
        </authorList>
    </citation>
    <scope>NUCLEOTIDE SEQUENCE [LARGE SCALE GENOMIC DNA]</scope>
    <source>
        <strain evidence="2">HR10_N</strain>
    </source>
</reference>
<gene>
    <name evidence="2" type="ORF">RUM43_013215</name>
</gene>
<evidence type="ECO:0000313" key="2">
    <source>
        <dbReference type="EMBL" id="KAK6618824.1"/>
    </source>
</evidence>
<organism evidence="2 3">
    <name type="scientific">Polyplax serrata</name>
    <name type="common">Common mouse louse</name>
    <dbReference type="NCBI Taxonomy" id="468196"/>
    <lineage>
        <taxon>Eukaryota</taxon>
        <taxon>Metazoa</taxon>
        <taxon>Ecdysozoa</taxon>
        <taxon>Arthropoda</taxon>
        <taxon>Hexapoda</taxon>
        <taxon>Insecta</taxon>
        <taxon>Pterygota</taxon>
        <taxon>Neoptera</taxon>
        <taxon>Paraneoptera</taxon>
        <taxon>Psocodea</taxon>
        <taxon>Troctomorpha</taxon>
        <taxon>Phthiraptera</taxon>
        <taxon>Anoplura</taxon>
        <taxon>Polyplacidae</taxon>
        <taxon>Polyplax</taxon>
    </lineage>
</organism>
<proteinExistence type="predicted"/>
<dbReference type="Pfam" id="PF07898">
    <property type="entry name" value="DUF1676"/>
    <property type="match status" value="1"/>
</dbReference>
<dbReference type="InterPro" id="IPR012464">
    <property type="entry name" value="DUF1676"/>
</dbReference>
<dbReference type="EMBL" id="JAWJWE010000041">
    <property type="protein sequence ID" value="KAK6618824.1"/>
    <property type="molecule type" value="Genomic_DNA"/>
</dbReference>
<dbReference type="GO" id="GO:0016020">
    <property type="term" value="C:membrane"/>
    <property type="evidence" value="ECO:0007669"/>
    <property type="project" value="TreeGrafter"/>
</dbReference>
<feature type="signal peptide" evidence="1">
    <location>
        <begin position="1"/>
        <end position="23"/>
    </location>
</feature>
<feature type="chain" id="PRO_5042856291" evidence="1">
    <location>
        <begin position="24"/>
        <end position="212"/>
    </location>
</feature>
<protein>
    <submittedName>
        <fullName evidence="2">Uncharacterized protein</fullName>
    </submittedName>
</protein>
<comment type="caution">
    <text evidence="2">The sequence shown here is derived from an EMBL/GenBank/DDBJ whole genome shotgun (WGS) entry which is preliminary data.</text>
</comment>
<keyword evidence="1" id="KW-0732">Signal</keyword>
<name>A0AAN8NRQ0_POLSC</name>
<accession>A0AAN8NRQ0</accession>
<dbReference type="Proteomes" id="UP001372834">
    <property type="component" value="Unassembled WGS sequence"/>
</dbReference>
<dbReference type="PANTHER" id="PTHR21879">
    <property type="entry name" value="FI03362P-RELATED-RELATED"/>
    <property type="match status" value="1"/>
</dbReference>